<feature type="region of interest" description="Disordered" evidence="6">
    <location>
        <begin position="270"/>
        <end position="297"/>
    </location>
</feature>
<dbReference type="GO" id="GO:0003723">
    <property type="term" value="F:RNA binding"/>
    <property type="evidence" value="ECO:0007669"/>
    <property type="project" value="UniProtKB-UniRule"/>
</dbReference>
<keyword evidence="1 5" id="KW-0489">Methyltransferase</keyword>
<dbReference type="Gene3D" id="3.40.50.150">
    <property type="entry name" value="Vaccinia Virus protein VP39"/>
    <property type="match status" value="1"/>
</dbReference>
<evidence type="ECO:0000256" key="5">
    <source>
        <dbReference type="PROSITE-ProRule" id="PRU01026"/>
    </source>
</evidence>
<dbReference type="EC" id="2.1.1.182" evidence="8"/>
<feature type="binding site" evidence="5">
    <location>
        <position position="22"/>
    </location>
    <ligand>
        <name>S-adenosyl-L-methionine</name>
        <dbReference type="ChEBI" id="CHEBI:59789"/>
    </ligand>
</feature>
<organism evidence="8 9">
    <name type="scientific">candidate division WS6 bacterium 36_33</name>
    <dbReference type="NCBI Taxonomy" id="1641388"/>
    <lineage>
        <taxon>Bacteria</taxon>
        <taxon>Candidatus Dojkabacteria</taxon>
    </lineage>
</organism>
<name>A0A101H010_9BACT</name>
<keyword evidence="3 5" id="KW-0949">S-adenosyl-L-methionine</keyword>
<feature type="binding site" evidence="5">
    <location>
        <position position="20"/>
    </location>
    <ligand>
        <name>S-adenosyl-L-methionine</name>
        <dbReference type="ChEBI" id="CHEBI:59789"/>
    </ligand>
</feature>
<evidence type="ECO:0000256" key="3">
    <source>
        <dbReference type="ARBA" id="ARBA00022691"/>
    </source>
</evidence>
<dbReference type="PROSITE" id="PS01131">
    <property type="entry name" value="RRNA_A_DIMETH"/>
    <property type="match status" value="1"/>
</dbReference>
<feature type="binding site" evidence="5">
    <location>
        <position position="93"/>
    </location>
    <ligand>
        <name>S-adenosyl-L-methionine</name>
        <dbReference type="ChEBI" id="CHEBI:59789"/>
    </ligand>
</feature>
<dbReference type="InterPro" id="IPR029063">
    <property type="entry name" value="SAM-dependent_MTases_sf"/>
</dbReference>
<dbReference type="PANTHER" id="PTHR11727:SF7">
    <property type="entry name" value="DIMETHYLADENOSINE TRANSFERASE-RELATED"/>
    <property type="match status" value="1"/>
</dbReference>
<dbReference type="NCBIfam" id="NF000499">
    <property type="entry name" value="Erm23S_rRNA_broad"/>
    <property type="match status" value="1"/>
</dbReference>
<evidence type="ECO:0000313" key="9">
    <source>
        <dbReference type="Proteomes" id="UP000053469"/>
    </source>
</evidence>
<dbReference type="AlphaFoldDB" id="A0A101H010"/>
<feature type="binding site" evidence="5">
    <location>
        <position position="68"/>
    </location>
    <ligand>
        <name>S-adenosyl-L-methionine</name>
        <dbReference type="ChEBI" id="CHEBI:59789"/>
    </ligand>
</feature>
<evidence type="ECO:0000256" key="4">
    <source>
        <dbReference type="ARBA" id="ARBA00022884"/>
    </source>
</evidence>
<evidence type="ECO:0000259" key="7">
    <source>
        <dbReference type="SMART" id="SM00650"/>
    </source>
</evidence>
<dbReference type="PROSITE" id="PS51689">
    <property type="entry name" value="SAM_RNA_A_N6_MT"/>
    <property type="match status" value="1"/>
</dbReference>
<reference evidence="9" key="1">
    <citation type="journal article" date="2015" name="MBio">
        <title>Genome-Resolved Metagenomic Analysis Reveals Roles for Candidate Phyla and Other Microbial Community Members in Biogeochemical Transformations in Oil Reservoirs.</title>
        <authorList>
            <person name="Hu P."/>
            <person name="Tom L."/>
            <person name="Singh A."/>
            <person name="Thomas B.C."/>
            <person name="Baker B.J."/>
            <person name="Piceno Y.M."/>
            <person name="Andersen G.L."/>
            <person name="Banfield J.F."/>
        </authorList>
    </citation>
    <scope>NUCLEOTIDE SEQUENCE [LARGE SCALE GENOMIC DNA]</scope>
</reference>
<keyword evidence="2 5" id="KW-0808">Transferase</keyword>
<dbReference type="InterPro" id="IPR001737">
    <property type="entry name" value="KsgA/Erm"/>
</dbReference>
<keyword evidence="4 5" id="KW-0694">RNA-binding</keyword>
<accession>A0A101H010</accession>
<comment type="similarity">
    <text evidence="5">Belongs to the class I-like SAM-binding methyltransferase superfamily. rRNA adenine N(6)-methyltransferase family.</text>
</comment>
<evidence type="ECO:0000313" key="8">
    <source>
        <dbReference type="EMBL" id="KUK67543.1"/>
    </source>
</evidence>
<dbReference type="Gene3D" id="1.10.8.100">
    <property type="entry name" value="Ribosomal RNA adenine dimethylase-like, domain 2"/>
    <property type="match status" value="1"/>
</dbReference>
<feature type="domain" description="Ribosomal RNA adenine methylase transferase N-terminal" evidence="7">
    <location>
        <begin position="27"/>
        <end position="194"/>
    </location>
</feature>
<feature type="binding site" evidence="5">
    <location>
        <position position="109"/>
    </location>
    <ligand>
        <name>S-adenosyl-L-methionine</name>
        <dbReference type="ChEBI" id="CHEBI:59789"/>
    </ligand>
</feature>
<dbReference type="InterPro" id="IPR020596">
    <property type="entry name" value="rRNA_Ade_Mease_Trfase_CS"/>
</dbReference>
<evidence type="ECO:0000256" key="2">
    <source>
        <dbReference type="ARBA" id="ARBA00022679"/>
    </source>
</evidence>
<feature type="binding site" evidence="5">
    <location>
        <position position="47"/>
    </location>
    <ligand>
        <name>S-adenosyl-L-methionine</name>
        <dbReference type="ChEBI" id="CHEBI:59789"/>
    </ligand>
</feature>
<dbReference type="SMART" id="SM00650">
    <property type="entry name" value="rADc"/>
    <property type="match status" value="1"/>
</dbReference>
<comment type="caution">
    <text evidence="8">The sequence shown here is derived from an EMBL/GenBank/DDBJ whole genome shotgun (WGS) entry which is preliminary data.</text>
</comment>
<evidence type="ECO:0000256" key="6">
    <source>
        <dbReference type="SAM" id="MobiDB-lite"/>
    </source>
</evidence>
<dbReference type="PANTHER" id="PTHR11727">
    <property type="entry name" value="DIMETHYLADENOSINE TRANSFERASE"/>
    <property type="match status" value="1"/>
</dbReference>
<sequence length="297" mass="34679">MDDSRSNSKDIGESLSYSQNFLRKPQFVSSLVDMSDITVKDTVIEIGAGKGRITEQLLKRAGKVIAIEYDSKLAQLLIDKFSNTPNVKVVETDFFSWPLPSFRYKVFSNIPFEYTSRILDKLLLSANPSEDTYLIMQDLAAKRFMGKVVGADDSQVSILLQPFYSMSILKRIDRRQYSPMPSVDTVLARFEKRKYPLVDFEDTQEYRDFVIYGYNQWKPTILEAFKNVFSYKQTKIIKQDLEIEGKKPSDLDVDTWVELFKKYRDYVPEEKKSKVRGSEEKLKEEQSSMKKEYRTRK</sequence>
<evidence type="ECO:0000256" key="1">
    <source>
        <dbReference type="ARBA" id="ARBA00022603"/>
    </source>
</evidence>
<dbReference type="Pfam" id="PF00398">
    <property type="entry name" value="RrnaAD"/>
    <property type="match status" value="1"/>
</dbReference>
<dbReference type="CDD" id="cd02440">
    <property type="entry name" value="AdoMet_MTases"/>
    <property type="match status" value="1"/>
</dbReference>
<gene>
    <name evidence="8" type="ORF">XD87_0065</name>
</gene>
<protein>
    <submittedName>
        <fullName evidence="8">rRNA (Adenine-N(6)-)-methyltransferase</fullName>
        <ecNumber evidence="8">2.1.1.182</ecNumber>
    </submittedName>
</protein>
<dbReference type="SUPFAM" id="SSF53335">
    <property type="entry name" value="S-adenosyl-L-methionine-dependent methyltransferases"/>
    <property type="match status" value="1"/>
</dbReference>
<dbReference type="InterPro" id="IPR020598">
    <property type="entry name" value="rRNA_Ade_methylase_Trfase_N"/>
</dbReference>
<dbReference type="GO" id="GO:0052908">
    <property type="term" value="F:16S rRNA (adenine(1518)-N(6)/adenine(1519)-N(6))-dimethyltransferase activity"/>
    <property type="evidence" value="ECO:0007669"/>
    <property type="project" value="UniProtKB-EC"/>
</dbReference>
<proteinExistence type="inferred from homology"/>
<dbReference type="EMBL" id="LGGI01000004">
    <property type="protein sequence ID" value="KUK67543.1"/>
    <property type="molecule type" value="Genomic_DNA"/>
</dbReference>
<dbReference type="Proteomes" id="UP000053469">
    <property type="component" value="Unassembled WGS sequence"/>
</dbReference>
<dbReference type="InterPro" id="IPR023165">
    <property type="entry name" value="rRNA_Ade_diMease-like_C"/>
</dbReference>